<evidence type="ECO:0000313" key="1">
    <source>
        <dbReference type="EMBL" id="ASP38468.1"/>
    </source>
</evidence>
<dbReference type="KEGG" id="bsan:CHH28_07185"/>
<dbReference type="EMBL" id="CP022530">
    <property type="protein sequence ID" value="ASP38468.1"/>
    <property type="molecule type" value="Genomic_DNA"/>
</dbReference>
<gene>
    <name evidence="1" type="ORF">CHH28_07185</name>
</gene>
<keyword evidence="2" id="KW-1185">Reference proteome</keyword>
<dbReference type="AlphaFoldDB" id="A0A222FHK3"/>
<organism evidence="1 2">
    <name type="scientific">Bacterioplanes sanyensis</name>
    <dbReference type="NCBI Taxonomy" id="1249553"/>
    <lineage>
        <taxon>Bacteria</taxon>
        <taxon>Pseudomonadati</taxon>
        <taxon>Pseudomonadota</taxon>
        <taxon>Gammaproteobacteria</taxon>
        <taxon>Oceanospirillales</taxon>
        <taxon>Oceanospirillaceae</taxon>
        <taxon>Bacterioplanes</taxon>
    </lineage>
</organism>
<sequence>MSALDHQELKITKPVGRSSQIAAIGDTGFEFSGALHRAWAAGIHNVAVDDEKGWLSPAIATFLRQPDALAQSCADLSIGTPVQ</sequence>
<evidence type="ECO:0000313" key="2">
    <source>
        <dbReference type="Proteomes" id="UP000202440"/>
    </source>
</evidence>
<reference evidence="1 2" key="1">
    <citation type="submission" date="2017-07" db="EMBL/GenBank/DDBJ databases">
        <title>Annotated genome sequence of Bacterioplanes sanyensis isolated from Red Sea.</title>
        <authorList>
            <person name="Rehman Z.U."/>
        </authorList>
    </citation>
    <scope>NUCLEOTIDE SEQUENCE [LARGE SCALE GENOMIC DNA]</scope>
    <source>
        <strain evidence="1 2">NV9</strain>
    </source>
</reference>
<name>A0A222FHK3_9GAMM</name>
<proteinExistence type="predicted"/>
<dbReference type="Proteomes" id="UP000202440">
    <property type="component" value="Chromosome"/>
</dbReference>
<accession>A0A222FHK3</accession>
<protein>
    <submittedName>
        <fullName evidence="1">Uncharacterized protein</fullName>
    </submittedName>
</protein>